<dbReference type="EMBL" id="MU005976">
    <property type="protein sequence ID" value="KAF2861037.1"/>
    <property type="molecule type" value="Genomic_DNA"/>
</dbReference>
<organism evidence="1 2">
    <name type="scientific">Piedraia hortae CBS 480.64</name>
    <dbReference type="NCBI Taxonomy" id="1314780"/>
    <lineage>
        <taxon>Eukaryota</taxon>
        <taxon>Fungi</taxon>
        <taxon>Dikarya</taxon>
        <taxon>Ascomycota</taxon>
        <taxon>Pezizomycotina</taxon>
        <taxon>Dothideomycetes</taxon>
        <taxon>Dothideomycetidae</taxon>
        <taxon>Capnodiales</taxon>
        <taxon>Piedraiaceae</taxon>
        <taxon>Piedraia</taxon>
    </lineage>
</organism>
<protein>
    <submittedName>
        <fullName evidence="1">Uncharacterized protein</fullName>
    </submittedName>
</protein>
<proteinExistence type="predicted"/>
<keyword evidence="2" id="KW-1185">Reference proteome</keyword>
<name>A0A6A7C1D1_9PEZI</name>
<gene>
    <name evidence="1" type="ORF">K470DRAFT_257381</name>
</gene>
<sequence>MTGAIRMSCHLSREWLLYSPVLLTIEAVAGLGAISDSRHCILRETCYAPIIISIHKDILSNTKFLLSRSDMPC</sequence>
<evidence type="ECO:0000313" key="1">
    <source>
        <dbReference type="EMBL" id="KAF2861037.1"/>
    </source>
</evidence>
<accession>A0A6A7C1D1</accession>
<reference evidence="1" key="1">
    <citation type="journal article" date="2020" name="Stud. Mycol.">
        <title>101 Dothideomycetes genomes: a test case for predicting lifestyles and emergence of pathogens.</title>
        <authorList>
            <person name="Haridas S."/>
            <person name="Albert R."/>
            <person name="Binder M."/>
            <person name="Bloem J."/>
            <person name="Labutti K."/>
            <person name="Salamov A."/>
            <person name="Andreopoulos B."/>
            <person name="Baker S."/>
            <person name="Barry K."/>
            <person name="Bills G."/>
            <person name="Bluhm B."/>
            <person name="Cannon C."/>
            <person name="Castanera R."/>
            <person name="Culley D."/>
            <person name="Daum C."/>
            <person name="Ezra D."/>
            <person name="Gonzalez J."/>
            <person name="Henrissat B."/>
            <person name="Kuo A."/>
            <person name="Liang C."/>
            <person name="Lipzen A."/>
            <person name="Lutzoni F."/>
            <person name="Magnuson J."/>
            <person name="Mondo S."/>
            <person name="Nolan M."/>
            <person name="Ohm R."/>
            <person name="Pangilinan J."/>
            <person name="Park H.-J."/>
            <person name="Ramirez L."/>
            <person name="Alfaro M."/>
            <person name="Sun H."/>
            <person name="Tritt A."/>
            <person name="Yoshinaga Y."/>
            <person name="Zwiers L.-H."/>
            <person name="Turgeon B."/>
            <person name="Goodwin S."/>
            <person name="Spatafora J."/>
            <person name="Crous P."/>
            <person name="Grigoriev I."/>
        </authorList>
    </citation>
    <scope>NUCLEOTIDE SEQUENCE</scope>
    <source>
        <strain evidence="1">CBS 480.64</strain>
    </source>
</reference>
<evidence type="ECO:0000313" key="2">
    <source>
        <dbReference type="Proteomes" id="UP000799421"/>
    </source>
</evidence>
<dbReference type="Proteomes" id="UP000799421">
    <property type="component" value="Unassembled WGS sequence"/>
</dbReference>
<dbReference type="AlphaFoldDB" id="A0A6A7C1D1"/>